<feature type="region of interest" description="Disordered" evidence="3">
    <location>
        <begin position="288"/>
        <end position="321"/>
    </location>
</feature>
<dbReference type="PROSITE" id="PS50102">
    <property type="entry name" value="RRM"/>
    <property type="match status" value="2"/>
</dbReference>
<feature type="domain" description="RRM" evidence="4">
    <location>
        <begin position="75"/>
        <end position="154"/>
    </location>
</feature>
<feature type="region of interest" description="Disordered" evidence="3">
    <location>
        <begin position="148"/>
        <end position="182"/>
    </location>
</feature>
<evidence type="ECO:0000313" key="5">
    <source>
        <dbReference type="EMBL" id="KAH0542298.1"/>
    </source>
</evidence>
<dbReference type="Proteomes" id="UP000698800">
    <property type="component" value="Unassembled WGS sequence"/>
</dbReference>
<evidence type="ECO:0000256" key="2">
    <source>
        <dbReference type="PROSITE-ProRule" id="PRU00176"/>
    </source>
</evidence>
<evidence type="ECO:0000259" key="4">
    <source>
        <dbReference type="PROSITE" id="PS50102"/>
    </source>
</evidence>
<feature type="region of interest" description="Disordered" evidence="3">
    <location>
        <begin position="1"/>
        <end position="68"/>
    </location>
</feature>
<accession>A0A9P8L3S6</accession>
<dbReference type="InterPro" id="IPR035979">
    <property type="entry name" value="RBD_domain_sf"/>
</dbReference>
<dbReference type="Pfam" id="PF00076">
    <property type="entry name" value="RRM_1"/>
    <property type="match status" value="1"/>
</dbReference>
<evidence type="ECO:0000313" key="6">
    <source>
        <dbReference type="Proteomes" id="UP000698800"/>
    </source>
</evidence>
<feature type="domain" description="RRM" evidence="4">
    <location>
        <begin position="203"/>
        <end position="290"/>
    </location>
</feature>
<dbReference type="AlphaFoldDB" id="A0A9P8L3S6"/>
<sequence>MEEGEPGSVPDWRRGGRASFGRGGSRSTAKGTRGTPTTRSQNSTNWRENNQQTSSSVASPGESDSLVSQSIAEGRRIYIGNMPYMAKPEDVEALFADKGYKVERIDISIDPFTGRNPSYCFVELETKEHADRVMSELNGTELLGRPLKIGPGVAKSSASRERPLGRRGGKSENREGGSPPFVFDRWKRTDAADHWHGVSDKGRRLYVGGLPRMPDQRTVDDEIRKLFQDFTIDAVSKIISPHISTRAKPGNHFYLFVDFPTAEEAEAAIMALNGKSAPWGGRLVVSKARGDSRRVEERERWREEELTATGSTGDPESPEFG</sequence>
<feature type="compositionally biased region" description="Basic and acidic residues" evidence="3">
    <location>
        <begin position="158"/>
        <end position="175"/>
    </location>
</feature>
<dbReference type="InterPro" id="IPR000504">
    <property type="entry name" value="RRM_dom"/>
</dbReference>
<reference evidence="5" key="1">
    <citation type="submission" date="2021-03" db="EMBL/GenBank/DDBJ databases">
        <title>Comparative genomics and phylogenomic investigation of the class Geoglossomycetes provide insights into ecological specialization and systematics.</title>
        <authorList>
            <person name="Melie T."/>
            <person name="Pirro S."/>
            <person name="Miller A.N."/>
            <person name="Quandt A."/>
        </authorList>
    </citation>
    <scope>NUCLEOTIDE SEQUENCE</scope>
    <source>
        <strain evidence="5">GBOQ0MN5Z8</strain>
    </source>
</reference>
<keyword evidence="1 2" id="KW-0694">RNA-binding</keyword>
<evidence type="ECO:0000256" key="1">
    <source>
        <dbReference type="ARBA" id="ARBA00022884"/>
    </source>
</evidence>
<dbReference type="EMBL" id="JAGHQL010000057">
    <property type="protein sequence ID" value="KAH0542298.1"/>
    <property type="molecule type" value="Genomic_DNA"/>
</dbReference>
<dbReference type="PANTHER" id="PTHR21245">
    <property type="entry name" value="HETEROGENEOUS NUCLEAR RIBONUCLEOPROTEIN"/>
    <property type="match status" value="1"/>
</dbReference>
<dbReference type="SMART" id="SM00360">
    <property type="entry name" value="RRM"/>
    <property type="match status" value="2"/>
</dbReference>
<organism evidence="5 6">
    <name type="scientific">Glutinoglossum americanum</name>
    <dbReference type="NCBI Taxonomy" id="1670608"/>
    <lineage>
        <taxon>Eukaryota</taxon>
        <taxon>Fungi</taxon>
        <taxon>Dikarya</taxon>
        <taxon>Ascomycota</taxon>
        <taxon>Pezizomycotina</taxon>
        <taxon>Geoglossomycetes</taxon>
        <taxon>Geoglossales</taxon>
        <taxon>Geoglossaceae</taxon>
        <taxon>Glutinoglossum</taxon>
    </lineage>
</organism>
<proteinExistence type="predicted"/>
<dbReference type="Gene3D" id="3.30.70.330">
    <property type="match status" value="2"/>
</dbReference>
<dbReference type="CDD" id="cd00590">
    <property type="entry name" value="RRM_SF"/>
    <property type="match status" value="1"/>
</dbReference>
<dbReference type="SUPFAM" id="SSF54928">
    <property type="entry name" value="RNA-binding domain, RBD"/>
    <property type="match status" value="1"/>
</dbReference>
<dbReference type="GO" id="GO:0003723">
    <property type="term" value="F:RNA binding"/>
    <property type="evidence" value="ECO:0007669"/>
    <property type="project" value="UniProtKB-UniRule"/>
</dbReference>
<dbReference type="InterPro" id="IPR012677">
    <property type="entry name" value="Nucleotide-bd_a/b_plait_sf"/>
</dbReference>
<protein>
    <recommendedName>
        <fullName evidence="4">RRM domain-containing protein</fullName>
    </recommendedName>
</protein>
<evidence type="ECO:0000256" key="3">
    <source>
        <dbReference type="SAM" id="MobiDB-lite"/>
    </source>
</evidence>
<comment type="caution">
    <text evidence="5">The sequence shown here is derived from an EMBL/GenBank/DDBJ whole genome shotgun (WGS) entry which is preliminary data.</text>
</comment>
<keyword evidence="6" id="KW-1185">Reference proteome</keyword>
<feature type="compositionally biased region" description="Basic and acidic residues" evidence="3">
    <location>
        <begin position="288"/>
        <end position="305"/>
    </location>
</feature>
<name>A0A9P8L3S6_9PEZI</name>
<feature type="compositionally biased region" description="Polar residues" evidence="3">
    <location>
        <begin position="28"/>
        <end position="58"/>
    </location>
</feature>
<dbReference type="OrthoDB" id="272703at2759"/>
<gene>
    <name evidence="5" type="ORF">FGG08_003325</name>
</gene>